<accession>A0A401H2J3</accession>
<dbReference type="Proteomes" id="UP000287166">
    <property type="component" value="Unassembled WGS sequence"/>
</dbReference>
<sequence length="60" mass="7015">MREAELKNFDDNKENIDPDDLNRAKIGRMSSDGQFLSDPWSSFRADDEPFGYKVLDCEVW</sequence>
<organism evidence="2 3">
    <name type="scientific">Sparassis crispa</name>
    <dbReference type="NCBI Taxonomy" id="139825"/>
    <lineage>
        <taxon>Eukaryota</taxon>
        <taxon>Fungi</taxon>
        <taxon>Dikarya</taxon>
        <taxon>Basidiomycota</taxon>
        <taxon>Agaricomycotina</taxon>
        <taxon>Agaricomycetes</taxon>
        <taxon>Polyporales</taxon>
        <taxon>Sparassidaceae</taxon>
        <taxon>Sparassis</taxon>
    </lineage>
</organism>
<comment type="caution">
    <text evidence="2">The sequence shown here is derived from an EMBL/GenBank/DDBJ whole genome shotgun (WGS) entry which is preliminary data.</text>
</comment>
<protein>
    <submittedName>
        <fullName evidence="2">Uncharacterized protein</fullName>
    </submittedName>
</protein>
<name>A0A401H2J3_9APHY</name>
<proteinExistence type="predicted"/>
<dbReference type="InParanoid" id="A0A401H2J3"/>
<dbReference type="GeneID" id="38785572"/>
<evidence type="ECO:0000256" key="1">
    <source>
        <dbReference type="SAM" id="MobiDB-lite"/>
    </source>
</evidence>
<reference evidence="2 3" key="1">
    <citation type="journal article" date="2018" name="Sci. Rep.">
        <title>Genome sequence of the cauliflower mushroom Sparassis crispa (Hanabiratake) and its association with beneficial usage.</title>
        <authorList>
            <person name="Kiyama R."/>
            <person name="Furutani Y."/>
            <person name="Kawaguchi K."/>
            <person name="Nakanishi T."/>
        </authorList>
    </citation>
    <scope>NUCLEOTIDE SEQUENCE [LARGE SCALE GENOMIC DNA]</scope>
</reference>
<feature type="region of interest" description="Disordered" evidence="1">
    <location>
        <begin position="1"/>
        <end position="24"/>
    </location>
</feature>
<dbReference type="AlphaFoldDB" id="A0A401H2J3"/>
<keyword evidence="3" id="KW-1185">Reference proteome</keyword>
<evidence type="ECO:0000313" key="2">
    <source>
        <dbReference type="EMBL" id="GBE88655.1"/>
    </source>
</evidence>
<feature type="compositionally biased region" description="Basic and acidic residues" evidence="1">
    <location>
        <begin position="1"/>
        <end position="23"/>
    </location>
</feature>
<gene>
    <name evidence="2" type="ORF">SCP_1400600</name>
</gene>
<evidence type="ECO:0000313" key="3">
    <source>
        <dbReference type="Proteomes" id="UP000287166"/>
    </source>
</evidence>
<dbReference type="RefSeq" id="XP_027619568.1">
    <property type="nucleotide sequence ID" value="XM_027763767.1"/>
</dbReference>
<dbReference type="EMBL" id="BFAD01000014">
    <property type="protein sequence ID" value="GBE88655.1"/>
    <property type="molecule type" value="Genomic_DNA"/>
</dbReference>